<keyword evidence="3" id="KW-1185">Reference proteome</keyword>
<comment type="caution">
    <text evidence="2">The sequence shown here is derived from an EMBL/GenBank/DDBJ whole genome shotgun (WGS) entry which is preliminary data.</text>
</comment>
<protein>
    <submittedName>
        <fullName evidence="2">Uncharacterized protein</fullName>
    </submittedName>
</protein>
<proteinExistence type="predicted"/>
<evidence type="ECO:0000313" key="3">
    <source>
        <dbReference type="Proteomes" id="UP001210528"/>
    </source>
</evidence>
<feature type="region of interest" description="Disordered" evidence="1">
    <location>
        <begin position="1"/>
        <end position="35"/>
    </location>
</feature>
<accession>A0ABT4Z832</accession>
<evidence type="ECO:0000313" key="2">
    <source>
        <dbReference type="EMBL" id="MDB2294319.1"/>
    </source>
</evidence>
<dbReference type="Proteomes" id="UP001210528">
    <property type="component" value="Unassembled WGS sequence"/>
</dbReference>
<sequence length="186" mass="21704">MVKLPMNEKELEHLLEEQKNRTEERRKRRELSHIDESQLVEPAKRAIESDYCPEEGTVTWYEEPDIFVRDRGADEPASRVAERPDLICEWQPANGGPSTLYLVELKKRFNKRGIGQIITYLWAARSGVKIIDGKKEYTLTGEEMLIVFLGAMEYKKPYYEDLVEWIIESLDLDQMTGIETLPLEPE</sequence>
<organism evidence="2 3">
    <name type="scientific">Halorubrum ezzemoulense</name>
    <name type="common">Halorubrum chaoviator</name>
    <dbReference type="NCBI Taxonomy" id="337243"/>
    <lineage>
        <taxon>Archaea</taxon>
        <taxon>Methanobacteriati</taxon>
        <taxon>Methanobacteriota</taxon>
        <taxon>Stenosarchaea group</taxon>
        <taxon>Halobacteria</taxon>
        <taxon>Halobacteriales</taxon>
        <taxon>Haloferacaceae</taxon>
        <taxon>Halorubrum</taxon>
    </lineage>
</organism>
<dbReference type="EMBL" id="JAQLUK010000085">
    <property type="protein sequence ID" value="MDB2294319.1"/>
    <property type="molecule type" value="Genomic_DNA"/>
</dbReference>
<dbReference type="RefSeq" id="WP_271968384.1">
    <property type="nucleotide sequence ID" value="NZ_JAQLUE010000017.1"/>
</dbReference>
<evidence type="ECO:0000256" key="1">
    <source>
        <dbReference type="SAM" id="MobiDB-lite"/>
    </source>
</evidence>
<reference evidence="2 3" key="1">
    <citation type="submission" date="2023-01" db="EMBL/GenBank/DDBJ databases">
        <title>Halorubrum ezzemoulense from Santa Pola, Spain.</title>
        <authorList>
            <person name="Feng Y."/>
            <person name="Louyakis A.S."/>
            <person name="Gogarten J.P."/>
        </authorList>
    </citation>
    <scope>NUCLEOTIDE SEQUENCE [LARGE SCALE GENOMIC DNA]</scope>
    <source>
        <strain evidence="2 3">AMM015</strain>
    </source>
</reference>
<gene>
    <name evidence="2" type="ORF">PM085_19085</name>
</gene>
<name>A0ABT4Z832_HALEZ</name>